<organism evidence="1 2">
    <name type="scientific">Sphaerodactylus townsendi</name>
    <dbReference type="NCBI Taxonomy" id="933632"/>
    <lineage>
        <taxon>Eukaryota</taxon>
        <taxon>Metazoa</taxon>
        <taxon>Chordata</taxon>
        <taxon>Craniata</taxon>
        <taxon>Vertebrata</taxon>
        <taxon>Euteleostomi</taxon>
        <taxon>Lepidosauria</taxon>
        <taxon>Squamata</taxon>
        <taxon>Bifurcata</taxon>
        <taxon>Gekkota</taxon>
        <taxon>Sphaerodactylidae</taxon>
        <taxon>Sphaerodactylus</taxon>
    </lineage>
</organism>
<gene>
    <name evidence="1" type="ORF">K3G42_011630</name>
</gene>
<protein>
    <submittedName>
        <fullName evidence="1">Uncharacterized protein</fullName>
    </submittedName>
</protein>
<proteinExistence type="predicted"/>
<name>A0ACB8EVP7_9SAUR</name>
<evidence type="ECO:0000313" key="1">
    <source>
        <dbReference type="EMBL" id="KAH7996866.1"/>
    </source>
</evidence>
<dbReference type="Proteomes" id="UP000827872">
    <property type="component" value="Linkage Group LG15"/>
</dbReference>
<evidence type="ECO:0000313" key="2">
    <source>
        <dbReference type="Proteomes" id="UP000827872"/>
    </source>
</evidence>
<sequence>MKSQPMETEGDMAKFSINNVRIDDSGDYYCCYRSTLQTFFISKPSNQVELLVLDPSLPRPKISIIPSGLAVLGGQVKIWCKTEEGPMHFFLHKDEDPTLKWPMKSNWDEGELSFSSITSEHQGNYSCSYALYKRPSVFSAHGDPIELLVSEPPDYTRINVLRFAIGAQGRYLCLKLKSRYLCHKLKSRYLCLKLKSRYLCLKLKSRYLCLKLKVDTCVSSSRAEDSHLVLEAAPQDHNMMSTVSIFLLWLFGSSEGQKIGREGVSGISISVTLPTGPVSVGEDVTITCKSNCPGYVYLKFNRFFPGFDTSFGGRKSEFLISNVNREHAGIYICCCRIYYYYHFENQEKCSEPMELLITDPHLPRPRISLSPGWTVFQGSNVAIQCSPGDRNGNFYVCKDGNGLKAMKPNGNTGVFHIRSISLSDGGTYRCYYRLQLTFFVSNPSEPVELWVLNPSLPKPSITLKPEVVSLGGKVTIKCQSQATVQGFYLQKPGHLKLLEFPALGGNWSQINIHKVSKEDRGNYNCMYAASDAQYPVLSLPSDPVTLLLSGDTPMGAIASGVGVSVLVLFLGLGTFICVEPSFSVVKARWKAKPDRTSASESRQKTNLPPEQDSPTEDIIYAELKQAAPQVQSEEDSGEDSDGCIYTTVVAR</sequence>
<comment type="caution">
    <text evidence="1">The sequence shown here is derived from an EMBL/GenBank/DDBJ whole genome shotgun (WGS) entry which is preliminary data.</text>
</comment>
<accession>A0ACB8EVP7</accession>
<reference evidence="1" key="1">
    <citation type="submission" date="2021-08" db="EMBL/GenBank/DDBJ databases">
        <title>The first chromosome-level gecko genome reveals the dynamic sex chromosomes of Neotropical dwarf geckos (Sphaerodactylidae: Sphaerodactylus).</title>
        <authorList>
            <person name="Pinto B.J."/>
            <person name="Keating S.E."/>
            <person name="Gamble T."/>
        </authorList>
    </citation>
    <scope>NUCLEOTIDE SEQUENCE</scope>
    <source>
        <strain evidence="1">TG3544</strain>
    </source>
</reference>
<dbReference type="EMBL" id="CM037628">
    <property type="protein sequence ID" value="KAH7996866.1"/>
    <property type="molecule type" value="Genomic_DNA"/>
</dbReference>
<keyword evidence="2" id="KW-1185">Reference proteome</keyword>